<proteinExistence type="predicted"/>
<reference evidence="4" key="1">
    <citation type="journal article" date="2019" name="Int. J. Syst. Evol. Microbiol.">
        <title>The Global Catalogue of Microorganisms (GCM) 10K type strain sequencing project: providing services to taxonomists for standard genome sequencing and annotation.</title>
        <authorList>
            <consortium name="The Broad Institute Genomics Platform"/>
            <consortium name="The Broad Institute Genome Sequencing Center for Infectious Disease"/>
            <person name="Wu L."/>
            <person name="Ma J."/>
        </authorList>
    </citation>
    <scope>NUCLEOTIDE SEQUENCE [LARGE SCALE GENOMIC DNA]</scope>
    <source>
        <strain evidence="4">CCM 7282</strain>
    </source>
</reference>
<dbReference type="InterPro" id="IPR051932">
    <property type="entry name" value="Bact_StressResp_Reg"/>
</dbReference>
<dbReference type="InterPro" id="IPR036513">
    <property type="entry name" value="STAS_dom_sf"/>
</dbReference>
<dbReference type="InterPro" id="IPR002645">
    <property type="entry name" value="STAS_dom"/>
</dbReference>
<keyword evidence="4" id="KW-1185">Reference proteome</keyword>
<dbReference type="Gene3D" id="3.30.450.20">
    <property type="entry name" value="PAS domain"/>
    <property type="match status" value="1"/>
</dbReference>
<evidence type="ECO:0000313" key="4">
    <source>
        <dbReference type="Proteomes" id="UP000619534"/>
    </source>
</evidence>
<dbReference type="Proteomes" id="UP000619534">
    <property type="component" value="Unassembled WGS sequence"/>
</dbReference>
<dbReference type="PROSITE" id="PS50801">
    <property type="entry name" value="STAS"/>
    <property type="match status" value="1"/>
</dbReference>
<dbReference type="SUPFAM" id="SSF52091">
    <property type="entry name" value="SpoIIaa-like"/>
    <property type="match status" value="1"/>
</dbReference>
<dbReference type="PANTHER" id="PTHR33745">
    <property type="entry name" value="RSBT ANTAGONIST PROTEIN RSBS-RELATED"/>
    <property type="match status" value="1"/>
</dbReference>
<name>A0ABQ1PJN7_9BACI</name>
<dbReference type="PANTHER" id="PTHR33745:SF3">
    <property type="entry name" value="RSBT CO-ANTAGONIST PROTEIN RSBRC"/>
    <property type="match status" value="1"/>
</dbReference>
<sequence>MKKMSYVGEIPGKLSLLDTLNSIGENVLIADTNYDVKWLNKNAVKLFAAIAPLFNLDRAEDFIGMNMDHFHKNPAYQQEKMVNLTETHRARINIRNQFVADIVITPVQDEAGEVDGYVVMLMDVTTKAEEERRKDKLIEELSTPLIKVWDKTIAVPLIGTFDRERSERLTSFVLKECASADIEHALIDLSGIHTFDEGISHQVQQLTETLTLVGTECILVGITPQLAMSFEYLDSELATFRNAHAGLEHIIEKSKRT</sequence>
<evidence type="ECO:0000313" key="3">
    <source>
        <dbReference type="EMBL" id="GGC98192.1"/>
    </source>
</evidence>
<evidence type="ECO:0000259" key="2">
    <source>
        <dbReference type="PROSITE" id="PS50801"/>
    </source>
</evidence>
<protein>
    <recommendedName>
        <fullName evidence="2">STAS domain-containing protein</fullName>
    </recommendedName>
</protein>
<organism evidence="3 4">
    <name type="scientific">Thalassobacillus devorans</name>
    <dbReference type="NCBI Taxonomy" id="279813"/>
    <lineage>
        <taxon>Bacteria</taxon>
        <taxon>Bacillati</taxon>
        <taxon>Bacillota</taxon>
        <taxon>Bacilli</taxon>
        <taxon>Bacillales</taxon>
        <taxon>Bacillaceae</taxon>
        <taxon>Thalassobacillus</taxon>
    </lineage>
</organism>
<keyword evidence="1" id="KW-0597">Phosphoprotein</keyword>
<dbReference type="CDD" id="cd07041">
    <property type="entry name" value="STAS_RsbR_RsbS_like"/>
    <property type="match status" value="1"/>
</dbReference>
<evidence type="ECO:0000256" key="1">
    <source>
        <dbReference type="ARBA" id="ARBA00022553"/>
    </source>
</evidence>
<dbReference type="EMBL" id="BMCJ01000006">
    <property type="protein sequence ID" value="GGC98192.1"/>
    <property type="molecule type" value="Genomic_DNA"/>
</dbReference>
<feature type="domain" description="STAS" evidence="2">
    <location>
        <begin position="142"/>
        <end position="231"/>
    </location>
</feature>
<accession>A0ABQ1PJN7</accession>
<dbReference type="Gene3D" id="3.30.750.24">
    <property type="entry name" value="STAS domain"/>
    <property type="match status" value="1"/>
</dbReference>
<dbReference type="Pfam" id="PF01740">
    <property type="entry name" value="STAS"/>
    <property type="match status" value="1"/>
</dbReference>
<gene>
    <name evidence="3" type="ORF">GCM10007216_31200</name>
</gene>
<comment type="caution">
    <text evidence="3">The sequence shown here is derived from an EMBL/GenBank/DDBJ whole genome shotgun (WGS) entry which is preliminary data.</text>
</comment>